<comment type="caution">
    <text evidence="1">The sequence shown here is derived from an EMBL/GenBank/DDBJ whole genome shotgun (WGS) entry which is preliminary data.</text>
</comment>
<proteinExistence type="predicted"/>
<dbReference type="EMBL" id="LBWB01000018">
    <property type="protein sequence ID" value="KKR00034.1"/>
    <property type="molecule type" value="Genomic_DNA"/>
</dbReference>
<evidence type="ECO:0000313" key="2">
    <source>
        <dbReference type="Proteomes" id="UP000033881"/>
    </source>
</evidence>
<sequence>MTEIEKDYLKINQEVVGWTIEKVEDDTEAFYLTLSKDDQRKRVKIHISIYASLMLGNVSQLKQISKDGEDLVYDSLSDMEDLIWQICESEIDARLVNFILCGKEYVGFSFNGKNHLICIDNLTHQRTFATMPWISEKQFRGYNPVALILASRNPEYLQKFIANRRLKDIEDNWQMFFDSKFESNEEEKEFFNKYFPYYCLPEKN</sequence>
<reference evidence="1 2" key="1">
    <citation type="journal article" date="2015" name="Nature">
        <title>rRNA introns, odd ribosomes, and small enigmatic genomes across a large radiation of phyla.</title>
        <authorList>
            <person name="Brown C.T."/>
            <person name="Hug L.A."/>
            <person name="Thomas B.C."/>
            <person name="Sharon I."/>
            <person name="Castelle C.J."/>
            <person name="Singh A."/>
            <person name="Wilkins M.J."/>
            <person name="Williams K.H."/>
            <person name="Banfield J.F."/>
        </authorList>
    </citation>
    <scope>NUCLEOTIDE SEQUENCE [LARGE SCALE GENOMIC DNA]</scope>
</reference>
<gene>
    <name evidence="1" type="ORF">UT24_C0018G0016</name>
</gene>
<protein>
    <submittedName>
        <fullName evidence="1">Uncharacterized protein</fullName>
    </submittedName>
</protein>
<accession>A0A0G0M7A2</accession>
<dbReference type="AlphaFoldDB" id="A0A0G0M7A2"/>
<dbReference type="STRING" id="1618574.UT24_C0018G0016"/>
<name>A0A0G0M7A2_9BACT</name>
<dbReference type="Proteomes" id="UP000033881">
    <property type="component" value="Unassembled WGS sequence"/>
</dbReference>
<organism evidence="1 2">
    <name type="scientific">Candidatus Woesebacteria bacterium GW2011_GWB1_39_12</name>
    <dbReference type="NCBI Taxonomy" id="1618574"/>
    <lineage>
        <taxon>Bacteria</taxon>
        <taxon>Candidatus Woeseibacteriota</taxon>
    </lineage>
</organism>
<evidence type="ECO:0000313" key="1">
    <source>
        <dbReference type="EMBL" id="KKR00034.1"/>
    </source>
</evidence>